<evidence type="ECO:0000256" key="2">
    <source>
        <dbReference type="ARBA" id="ARBA00007240"/>
    </source>
</evidence>
<evidence type="ECO:0000313" key="5">
    <source>
        <dbReference type="EMBL" id="OXV08808.1"/>
    </source>
</evidence>
<evidence type="ECO:0000313" key="6">
    <source>
        <dbReference type="Proteomes" id="UP000243515"/>
    </source>
</evidence>
<reference evidence="5 6" key="1">
    <citation type="journal article" date="2015" name="Environ. Microbiol.">
        <title>Metagenome sequence of Elaphomyces granulatus from sporocarp tissue reveals Ascomycota ectomycorrhizal fingerprints of genome expansion and a Proteobacteria-rich microbiome.</title>
        <authorList>
            <person name="Quandt C.A."/>
            <person name="Kohler A."/>
            <person name="Hesse C.N."/>
            <person name="Sharpton T.J."/>
            <person name="Martin F."/>
            <person name="Spatafora J.W."/>
        </authorList>
    </citation>
    <scope>NUCLEOTIDE SEQUENCE [LARGE SCALE GENOMIC DNA]</scope>
    <source>
        <strain evidence="5 6">OSC145934</strain>
    </source>
</reference>
<dbReference type="InterPro" id="IPR008811">
    <property type="entry name" value="Glycosyl_hydrolases_36"/>
</dbReference>
<protein>
    <submittedName>
        <fullName evidence="5">Uncharacterized protein</fullName>
    </submittedName>
</protein>
<comment type="catalytic activity">
    <reaction evidence="1">
        <text>Hydrolysis of terminal, non-reducing alpha-D-galactose residues in alpha-D-galactosides, including galactose oligosaccharides, galactomannans and galactolipids.</text>
        <dbReference type="EC" id="3.2.1.22"/>
    </reaction>
</comment>
<organism evidence="5 6">
    <name type="scientific">Elaphomyces granulatus</name>
    <dbReference type="NCBI Taxonomy" id="519963"/>
    <lineage>
        <taxon>Eukaryota</taxon>
        <taxon>Fungi</taxon>
        <taxon>Dikarya</taxon>
        <taxon>Ascomycota</taxon>
        <taxon>Pezizomycotina</taxon>
        <taxon>Eurotiomycetes</taxon>
        <taxon>Eurotiomycetidae</taxon>
        <taxon>Eurotiales</taxon>
        <taxon>Elaphomycetaceae</taxon>
        <taxon>Elaphomyces</taxon>
    </lineage>
</organism>
<proteinExistence type="inferred from homology"/>
<dbReference type="AlphaFoldDB" id="A0A232LXP6"/>
<evidence type="ECO:0000256" key="1">
    <source>
        <dbReference type="ARBA" id="ARBA00001255"/>
    </source>
</evidence>
<evidence type="ECO:0000256" key="3">
    <source>
        <dbReference type="ARBA" id="ARBA00023277"/>
    </source>
</evidence>
<dbReference type="Pfam" id="PF05691">
    <property type="entry name" value="Raffinose_syn"/>
    <property type="match status" value="1"/>
</dbReference>
<dbReference type="OrthoDB" id="4664297at2759"/>
<dbReference type="GO" id="GO:0047274">
    <property type="term" value="F:galactinol-sucrose galactosyltransferase activity"/>
    <property type="evidence" value="ECO:0007669"/>
    <property type="project" value="UniProtKB-EC"/>
</dbReference>
<name>A0A232LXP6_9EURO</name>
<dbReference type="EMBL" id="NPHW01003878">
    <property type="protein sequence ID" value="OXV08808.1"/>
    <property type="molecule type" value="Genomic_DNA"/>
</dbReference>
<comment type="caution">
    <text evidence="5">The sequence shown here is derived from an EMBL/GenBank/DDBJ whole genome shotgun (WGS) entry which is preliminary data.</text>
</comment>
<dbReference type="Proteomes" id="UP000243515">
    <property type="component" value="Unassembled WGS sequence"/>
</dbReference>
<dbReference type="PANTHER" id="PTHR31268:SF32">
    <property type="entry name" value="GALACTINOL--SUCROSE GALACTOSYLTRANSFERASE 2-RELATED"/>
    <property type="match status" value="1"/>
</dbReference>
<keyword evidence="3" id="KW-0119">Carbohydrate metabolism</keyword>
<dbReference type="GO" id="GO:0004557">
    <property type="term" value="F:alpha-galactosidase activity"/>
    <property type="evidence" value="ECO:0007669"/>
    <property type="project" value="UniProtKB-EC"/>
</dbReference>
<keyword evidence="6" id="KW-1185">Reference proteome</keyword>
<dbReference type="PANTHER" id="PTHR31268">
    <property type="match status" value="1"/>
</dbReference>
<sequence>MSLFAKITCYPPLGEVTCVQRNQRASSFSDGDKMQLRFTVVLSSSKSFPEQVWEVEIWHNIGNFNWSALSLRKYPHSVTPTVVGKGAVGSYYHYTFSEEINLPLSGGYAKFTVRYRTGPDFLWQWANEQRLVGDGELAISPGLETALLEPSPREQLGRYIDNLADQLSIQSQTSEAPHALLWSITGEVPAAQASQSGTRKVVLGQPSSLIRYFSLVRIWNPWLAPRHGRKDIRLTEDAVLCSFLRSDGKHLLLLAISGISNVLTVFRSTEGGEVIIHSRNDNLECSEFRVLASVADDFEVACCALVYESRKLIRSSGRMAATISDHIQPHSSVGDGNAVVGQDERAQWLTNWYDGLTYCTWNALGQNLTEDKIVDALEILKTYEINIANLIIDDNWQTLDNEGDSQFKRGWKAFEANPEGFPSGIKHATVAIRERYPSIQHIAVWHALMGYWGGISPHGELSRNYKTKMVCKKDSVAGGPMLAVDPEDIHRFYDDFYSFLTSAGIDAVKTDVQFFLDLLEDADDRRRFISTYQDAWSIASLRYFGNRSISCMSLTPQFIFHSHMPTNKPSIVLRNSDDFFPDILESHPWHVFCNAHNTLLTRHLNVIPDWDMFQTSHPYALFHAAARCVSGGPICITDEPGKHDIELINQITAPTTRGNTVILRPSNLGRSLDIYHDYKEGHVLRIGTYNGRANTGSGIVGLFNIKSADVSTLVPLVIFPGVRPDSSGEFIIRSYTTGKTTEVMRPSNRNSFVLVSLEPRGWDILTAYPVHSFSSDRKQGYSEDPSVDRVAVLGLLGKMTGVAAIVNSDIYVTNGGRLRCDISLKALGILGIYVSNLKTKSIDQHIMVTISERAISRQTIWKDGGDGSNILAIDVLTAWRELELNSGWSNEVTIRVFVS</sequence>
<dbReference type="InterPro" id="IPR013785">
    <property type="entry name" value="Aldolase_TIM"/>
</dbReference>
<dbReference type="Gene3D" id="3.20.20.70">
    <property type="entry name" value="Aldolase class I"/>
    <property type="match status" value="1"/>
</dbReference>
<evidence type="ECO:0000256" key="4">
    <source>
        <dbReference type="ARBA" id="ARBA00049426"/>
    </source>
</evidence>
<comment type="similarity">
    <text evidence="2">Belongs to the glycosyl hydrolases 36 family.</text>
</comment>
<dbReference type="InterPro" id="IPR017853">
    <property type="entry name" value="GH"/>
</dbReference>
<accession>A0A232LXP6</accession>
<dbReference type="SUPFAM" id="SSF51445">
    <property type="entry name" value="(Trans)glycosidases"/>
    <property type="match status" value="1"/>
</dbReference>
<gene>
    <name evidence="5" type="ORF">Egran_03426</name>
</gene>
<dbReference type="FunFam" id="3.20.20.70:FF:000222">
    <property type="entry name" value="Raffinose synthase Sip1 protein"/>
    <property type="match status" value="1"/>
</dbReference>
<comment type="catalytic activity">
    <reaction evidence="4">
        <text>alpha-D-galactosyl-(1-&gt;3)-1D-myo-inositol + sucrose = raffinose + myo-inositol</text>
        <dbReference type="Rhea" id="RHEA:20161"/>
        <dbReference type="ChEBI" id="CHEBI:16634"/>
        <dbReference type="ChEBI" id="CHEBI:17268"/>
        <dbReference type="ChEBI" id="CHEBI:17505"/>
        <dbReference type="ChEBI" id="CHEBI:17992"/>
        <dbReference type="EC" id="2.4.1.82"/>
    </reaction>
</comment>